<dbReference type="Pfam" id="PF01903">
    <property type="entry name" value="CbiX"/>
    <property type="match status" value="1"/>
</dbReference>
<feature type="region of interest" description="Disordered" evidence="3">
    <location>
        <begin position="245"/>
        <end position="269"/>
    </location>
</feature>
<dbReference type="EMBL" id="WLZY01000011">
    <property type="protein sequence ID" value="NDL60295.1"/>
    <property type="molecule type" value="Genomic_DNA"/>
</dbReference>
<dbReference type="SUPFAM" id="SSF52833">
    <property type="entry name" value="Thioredoxin-like"/>
    <property type="match status" value="1"/>
</dbReference>
<dbReference type="GO" id="GO:0046872">
    <property type="term" value="F:metal ion binding"/>
    <property type="evidence" value="ECO:0007669"/>
    <property type="project" value="UniProtKB-KW"/>
</dbReference>
<keyword evidence="1" id="KW-0479">Metal-binding</keyword>
<evidence type="ECO:0000313" key="4">
    <source>
        <dbReference type="EMBL" id="NDL60295.1"/>
    </source>
</evidence>
<organism evidence="4 5">
    <name type="scientific">Phytoactinopolyspora mesophila</name>
    <dbReference type="NCBI Taxonomy" id="2650750"/>
    <lineage>
        <taxon>Bacteria</taxon>
        <taxon>Bacillati</taxon>
        <taxon>Actinomycetota</taxon>
        <taxon>Actinomycetes</taxon>
        <taxon>Jiangellales</taxon>
        <taxon>Jiangellaceae</taxon>
        <taxon>Phytoactinopolyspora</taxon>
    </lineage>
</organism>
<keyword evidence="2" id="KW-0456">Lyase</keyword>
<dbReference type="AlphaFoldDB" id="A0A7K3MAF2"/>
<name>A0A7K3MAF2_9ACTN</name>
<proteinExistence type="predicted"/>
<dbReference type="Proteomes" id="UP000460435">
    <property type="component" value="Unassembled WGS sequence"/>
</dbReference>
<dbReference type="Gene3D" id="3.40.50.1400">
    <property type="match status" value="1"/>
</dbReference>
<dbReference type="SUPFAM" id="SSF53800">
    <property type="entry name" value="Chelatase"/>
    <property type="match status" value="1"/>
</dbReference>
<dbReference type="InterPro" id="IPR036249">
    <property type="entry name" value="Thioredoxin-like_sf"/>
</dbReference>
<reference evidence="4 5" key="1">
    <citation type="submission" date="2019-11" db="EMBL/GenBank/DDBJ databases">
        <authorList>
            <person name="Li X.-J."/>
            <person name="Feng X.-M."/>
        </authorList>
    </citation>
    <scope>NUCLEOTIDE SEQUENCE [LARGE SCALE GENOMIC DNA]</scope>
    <source>
        <strain evidence="4 5">XMNu-373</strain>
    </source>
</reference>
<evidence type="ECO:0000313" key="5">
    <source>
        <dbReference type="Proteomes" id="UP000460435"/>
    </source>
</evidence>
<keyword evidence="5" id="KW-1185">Reference proteome</keyword>
<dbReference type="GO" id="GO:0016829">
    <property type="term" value="F:lyase activity"/>
    <property type="evidence" value="ECO:0007669"/>
    <property type="project" value="UniProtKB-KW"/>
</dbReference>
<protein>
    <submittedName>
        <fullName evidence="4">(2Fe-2S) ferredoxin domain-containing protein</fullName>
    </submittedName>
</protein>
<feature type="compositionally biased region" description="Low complexity" evidence="3">
    <location>
        <begin position="256"/>
        <end position="269"/>
    </location>
</feature>
<gene>
    <name evidence="4" type="ORF">F7O44_24785</name>
</gene>
<dbReference type="InterPro" id="IPR002762">
    <property type="entry name" value="CbiX-like"/>
</dbReference>
<comment type="caution">
    <text evidence="4">The sequence shown here is derived from an EMBL/GenBank/DDBJ whole genome shotgun (WGS) entry which is preliminary data.</text>
</comment>
<evidence type="ECO:0000256" key="1">
    <source>
        <dbReference type="ARBA" id="ARBA00022723"/>
    </source>
</evidence>
<sequence length="269" mass="28838">MSRQIVLVGRALGAPTAEQTLADLATRLSHHLDMSVRPALLDHGERSIHSALDECRADGASDVVVLPAQVPRDRYLETWARKAVAHWMEPSATTDMEPGAQDPGEQMRVRFGAGVSEAAEMVAALAAAASGPSRPVTESPDAFRSPNWSEITAHRRHVLVCRGPRCSAHGSAGVAKALATALRSREQDDDAVLVTQTSCLVPCNLGPIVVVHPEDVWYTNLDPDAVQRIVDDHLCEGQVVDELRTARPLRHGNNGPSETPPTASTPEGI</sequence>
<accession>A0A7K3MAF2</accession>
<dbReference type="Gene3D" id="3.40.30.10">
    <property type="entry name" value="Glutaredoxin"/>
    <property type="match status" value="1"/>
</dbReference>
<dbReference type="CDD" id="cd02980">
    <property type="entry name" value="TRX_Fd_family"/>
    <property type="match status" value="1"/>
</dbReference>
<dbReference type="RefSeq" id="WP_162453011.1">
    <property type="nucleotide sequence ID" value="NZ_WLZY01000011.1"/>
</dbReference>
<evidence type="ECO:0000256" key="3">
    <source>
        <dbReference type="SAM" id="MobiDB-lite"/>
    </source>
</evidence>
<dbReference type="Pfam" id="PF01257">
    <property type="entry name" value="2Fe-2S_thioredx"/>
    <property type="match status" value="1"/>
</dbReference>
<evidence type="ECO:0000256" key="2">
    <source>
        <dbReference type="ARBA" id="ARBA00023239"/>
    </source>
</evidence>